<dbReference type="OrthoDB" id="94951at2759"/>
<accession>A0A9W6XA64</accession>
<name>A0A9W6XA64_9STRA</name>
<gene>
    <name evidence="1" type="ORF">Pfra01_000886700</name>
</gene>
<evidence type="ECO:0000313" key="2">
    <source>
        <dbReference type="Proteomes" id="UP001165121"/>
    </source>
</evidence>
<dbReference type="Proteomes" id="UP001165121">
    <property type="component" value="Unassembled WGS sequence"/>
</dbReference>
<comment type="caution">
    <text evidence="1">The sequence shown here is derived from an EMBL/GenBank/DDBJ whole genome shotgun (WGS) entry which is preliminary data.</text>
</comment>
<dbReference type="AlphaFoldDB" id="A0A9W6XA64"/>
<reference evidence="1" key="1">
    <citation type="submission" date="2023-04" db="EMBL/GenBank/DDBJ databases">
        <title>Phytophthora fragariaefolia NBRC 109709.</title>
        <authorList>
            <person name="Ichikawa N."/>
            <person name="Sato H."/>
            <person name="Tonouchi N."/>
        </authorList>
    </citation>
    <scope>NUCLEOTIDE SEQUENCE</scope>
    <source>
        <strain evidence="1">NBRC 109709</strain>
    </source>
</reference>
<keyword evidence="2" id="KW-1185">Reference proteome</keyword>
<evidence type="ECO:0000313" key="1">
    <source>
        <dbReference type="EMBL" id="GMF34463.1"/>
    </source>
</evidence>
<organism evidence="1 2">
    <name type="scientific">Phytophthora fragariaefolia</name>
    <dbReference type="NCBI Taxonomy" id="1490495"/>
    <lineage>
        <taxon>Eukaryota</taxon>
        <taxon>Sar</taxon>
        <taxon>Stramenopiles</taxon>
        <taxon>Oomycota</taxon>
        <taxon>Peronosporomycetes</taxon>
        <taxon>Peronosporales</taxon>
        <taxon>Peronosporaceae</taxon>
        <taxon>Phytophthora</taxon>
    </lineage>
</organism>
<dbReference type="EMBL" id="BSXT01000810">
    <property type="protein sequence ID" value="GMF34463.1"/>
    <property type="molecule type" value="Genomic_DNA"/>
</dbReference>
<sequence length="223" mass="25720">MLANSRGLNVIAEQTDLNWIISSGCQFTFYDQAPKSEDLTVMGLYKALILSIIISAIHLVHSEHTSADSKRAMIGRFLKGGTEERQFTVTKAVGTIATSIKRKGELKLYLSLGLSPEVVMKLLKVTSREDKNFRRYSKYFFRYYVKYLDAPTSHLPASTVENIMNERLYRWLADLLTPPQVFANLRLTGSWELARDQKNYKYFERYLAMYSKMQVRKSNGVEF</sequence>
<proteinExistence type="predicted"/>
<protein>
    <submittedName>
        <fullName evidence="1">Unnamed protein product</fullName>
    </submittedName>
</protein>